<keyword evidence="3" id="KW-0808">Transferase</keyword>
<evidence type="ECO:0000256" key="1">
    <source>
        <dbReference type="ARBA" id="ARBA00022603"/>
    </source>
</evidence>
<keyword evidence="3" id="KW-0735">Signal-anchor</keyword>
<comment type="similarity">
    <text evidence="3">Belongs to the methyltransferase superfamily.</text>
</comment>
<dbReference type="PANTHER" id="PTHR10108">
    <property type="entry name" value="SAM-DEPENDENT METHYLTRANSFERASE"/>
    <property type="match status" value="1"/>
</dbReference>
<evidence type="ECO:0000256" key="3">
    <source>
        <dbReference type="RuleBase" id="RU366043"/>
    </source>
</evidence>
<gene>
    <name evidence="4" type="ORF">Ccrd_018827</name>
</gene>
<dbReference type="AlphaFoldDB" id="A0A103Y5H7"/>
<dbReference type="GO" id="GO:0005768">
    <property type="term" value="C:endosome"/>
    <property type="evidence" value="ECO:0007669"/>
    <property type="project" value="TreeGrafter"/>
</dbReference>
<keyword evidence="5" id="KW-1185">Reference proteome</keyword>
<evidence type="ECO:0000313" key="5">
    <source>
        <dbReference type="Proteomes" id="UP000243975"/>
    </source>
</evidence>
<evidence type="ECO:0000313" key="4">
    <source>
        <dbReference type="EMBL" id="KVI02871.1"/>
    </source>
</evidence>
<dbReference type="GO" id="GO:0032259">
    <property type="term" value="P:methylation"/>
    <property type="evidence" value="ECO:0007669"/>
    <property type="project" value="UniProtKB-KW"/>
</dbReference>
<dbReference type="EMBL" id="LEKV01002622">
    <property type="protein sequence ID" value="KVI02871.1"/>
    <property type="molecule type" value="Genomic_DNA"/>
</dbReference>
<sequence length="161" mass="19092">METERGSQWPEDWPARVQTPPYWLNKTQIGIYGKPAPNDFEQDYENWKSVVTETYMNALMDLKLWVMNVVNIDSPDTLPMIYDRGLLGIYHDWCESFSTYPRTYDLLHADHLFSNLKKRTNTQRPKVNLAAEDIRDSKLIMIIRDQIDIGYRILNLRSRSY</sequence>
<keyword evidence="3" id="KW-0812">Transmembrane</keyword>
<dbReference type="Pfam" id="PF03141">
    <property type="entry name" value="Methyltransf_29"/>
    <property type="match status" value="2"/>
</dbReference>
<keyword evidence="2 3" id="KW-0325">Glycoprotein</keyword>
<proteinExistence type="inferred from homology"/>
<comment type="caution">
    <text evidence="4">The sequence shown here is derived from an EMBL/GenBank/DDBJ whole genome shotgun (WGS) entry which is preliminary data.</text>
</comment>
<dbReference type="GO" id="GO:0008168">
    <property type="term" value="F:methyltransferase activity"/>
    <property type="evidence" value="ECO:0007669"/>
    <property type="project" value="UniProtKB-UniRule"/>
</dbReference>
<dbReference type="STRING" id="59895.A0A103Y5H7"/>
<dbReference type="InterPro" id="IPR004159">
    <property type="entry name" value="Put_SAM_MeTrfase"/>
</dbReference>
<dbReference type="Gramene" id="KVI02871">
    <property type="protein sequence ID" value="KVI02871"/>
    <property type="gene ID" value="Ccrd_018827"/>
</dbReference>
<comment type="subcellular location">
    <subcellularLocation>
        <location evidence="3">Membrane</location>
        <topology evidence="3">Single-pass type II membrane protein</topology>
    </subcellularLocation>
</comment>
<reference evidence="4 5" key="1">
    <citation type="journal article" date="2016" name="Sci. Rep.">
        <title>The genome sequence of the outbreeding globe artichoke constructed de novo incorporating a phase-aware low-pass sequencing strategy of F1 progeny.</title>
        <authorList>
            <person name="Scaglione D."/>
            <person name="Reyes-Chin-Wo S."/>
            <person name="Acquadro A."/>
            <person name="Froenicke L."/>
            <person name="Portis E."/>
            <person name="Beitel C."/>
            <person name="Tirone M."/>
            <person name="Mauro R."/>
            <person name="Lo Monaco A."/>
            <person name="Mauromicale G."/>
            <person name="Faccioli P."/>
            <person name="Cattivelli L."/>
            <person name="Rieseberg L."/>
            <person name="Michelmore R."/>
            <person name="Lanteri S."/>
        </authorList>
    </citation>
    <scope>NUCLEOTIDE SEQUENCE [LARGE SCALE GENOMIC DNA]</scope>
    <source>
        <strain evidence="4">2C</strain>
    </source>
</reference>
<dbReference type="GO" id="GO:0005802">
    <property type="term" value="C:trans-Golgi network"/>
    <property type="evidence" value="ECO:0007669"/>
    <property type="project" value="TreeGrafter"/>
</dbReference>
<dbReference type="EC" id="2.1.1.-" evidence="3"/>
<accession>A0A103Y5H7</accession>
<organism evidence="4 5">
    <name type="scientific">Cynara cardunculus var. scolymus</name>
    <name type="common">Globe artichoke</name>
    <name type="synonym">Cynara scolymus</name>
    <dbReference type="NCBI Taxonomy" id="59895"/>
    <lineage>
        <taxon>Eukaryota</taxon>
        <taxon>Viridiplantae</taxon>
        <taxon>Streptophyta</taxon>
        <taxon>Embryophyta</taxon>
        <taxon>Tracheophyta</taxon>
        <taxon>Spermatophyta</taxon>
        <taxon>Magnoliopsida</taxon>
        <taxon>eudicotyledons</taxon>
        <taxon>Gunneridae</taxon>
        <taxon>Pentapetalae</taxon>
        <taxon>asterids</taxon>
        <taxon>campanulids</taxon>
        <taxon>Asterales</taxon>
        <taxon>Asteraceae</taxon>
        <taxon>Carduoideae</taxon>
        <taxon>Cardueae</taxon>
        <taxon>Carduinae</taxon>
        <taxon>Cynara</taxon>
    </lineage>
</organism>
<dbReference type="PANTHER" id="PTHR10108:SF1077">
    <property type="entry name" value="METHYLTRANSFERASE PMT27-RELATED"/>
    <property type="match status" value="1"/>
</dbReference>
<evidence type="ECO:0000256" key="2">
    <source>
        <dbReference type="ARBA" id="ARBA00023180"/>
    </source>
</evidence>
<dbReference type="Proteomes" id="UP000243975">
    <property type="component" value="Unassembled WGS sequence"/>
</dbReference>
<name>A0A103Y5H7_CYNCS</name>
<dbReference type="GO" id="GO:0016020">
    <property type="term" value="C:membrane"/>
    <property type="evidence" value="ECO:0007669"/>
    <property type="project" value="UniProtKB-SubCell"/>
</dbReference>
<keyword evidence="1 3" id="KW-0489">Methyltransferase</keyword>
<protein>
    <recommendedName>
        <fullName evidence="3">Methyltransferase</fullName>
        <ecNumber evidence="3">2.1.1.-</ecNumber>
    </recommendedName>
</protein>